<dbReference type="Pfam" id="PF21730">
    <property type="entry name" value="Vma22_CCDC115"/>
    <property type="match status" value="1"/>
</dbReference>
<dbReference type="InterPro" id="IPR040357">
    <property type="entry name" value="Vma22/CCDC115"/>
</dbReference>
<dbReference type="EMBL" id="KV407467">
    <property type="protein sequence ID" value="KZF19290.1"/>
    <property type="molecule type" value="Genomic_DNA"/>
</dbReference>
<dbReference type="STRING" id="1328760.A0A164ZMT8"/>
<dbReference type="GO" id="GO:0070072">
    <property type="term" value="P:vacuolar proton-transporting V-type ATPase complex assembly"/>
    <property type="evidence" value="ECO:0007669"/>
    <property type="project" value="InterPro"/>
</dbReference>
<reference evidence="3 4" key="1">
    <citation type="journal article" date="2016" name="Fungal Biol.">
        <title>The genome of Xylona heveae provides a window into fungal endophytism.</title>
        <authorList>
            <person name="Gazis R."/>
            <person name="Kuo A."/>
            <person name="Riley R."/>
            <person name="LaButti K."/>
            <person name="Lipzen A."/>
            <person name="Lin J."/>
            <person name="Amirebrahimi M."/>
            <person name="Hesse C.N."/>
            <person name="Spatafora J.W."/>
            <person name="Henrissat B."/>
            <person name="Hainaut M."/>
            <person name="Grigoriev I.V."/>
            <person name="Hibbett D.S."/>
        </authorList>
    </citation>
    <scope>NUCLEOTIDE SEQUENCE [LARGE SCALE GENOMIC DNA]</scope>
    <source>
        <strain evidence="3 4">TC161</strain>
    </source>
</reference>
<evidence type="ECO:0000256" key="1">
    <source>
        <dbReference type="ARBA" id="ARBA00093634"/>
    </source>
</evidence>
<protein>
    <recommendedName>
        <fullName evidence="1">Vacuolar ATPase assembly protein VMA22</fullName>
    </recommendedName>
</protein>
<dbReference type="InParanoid" id="A0A164ZMT8"/>
<gene>
    <name evidence="3" type="ORF">L228DRAFT_286137</name>
</gene>
<feature type="compositionally biased region" description="Basic and acidic residues" evidence="2">
    <location>
        <begin position="133"/>
        <end position="153"/>
    </location>
</feature>
<dbReference type="OrthoDB" id="408631at2759"/>
<evidence type="ECO:0000256" key="2">
    <source>
        <dbReference type="SAM" id="MobiDB-lite"/>
    </source>
</evidence>
<proteinExistence type="predicted"/>
<evidence type="ECO:0000313" key="4">
    <source>
        <dbReference type="Proteomes" id="UP000076632"/>
    </source>
</evidence>
<feature type="compositionally biased region" description="Basic and acidic residues" evidence="2">
    <location>
        <begin position="113"/>
        <end position="124"/>
    </location>
</feature>
<dbReference type="OMA" id="GQDCYDE"/>
<dbReference type="PANTHER" id="PTHR31996">
    <property type="entry name" value="COILED-COIL DOMAIN-CONTAINING PROTEIN 115"/>
    <property type="match status" value="1"/>
</dbReference>
<name>A0A164ZMT8_XYLHT</name>
<dbReference type="GeneID" id="28901556"/>
<dbReference type="GO" id="GO:1990871">
    <property type="term" value="C:Vma12-Vma22 assembly complex"/>
    <property type="evidence" value="ECO:0007669"/>
    <property type="project" value="TreeGrafter"/>
</dbReference>
<dbReference type="GO" id="GO:0051082">
    <property type="term" value="F:unfolded protein binding"/>
    <property type="evidence" value="ECO:0007669"/>
    <property type="project" value="TreeGrafter"/>
</dbReference>
<dbReference type="FunCoup" id="A0A164ZMT8">
    <property type="interactions" value="55"/>
</dbReference>
<dbReference type="AlphaFoldDB" id="A0A164ZMT8"/>
<feature type="region of interest" description="Disordered" evidence="2">
    <location>
        <begin position="112"/>
        <end position="154"/>
    </location>
</feature>
<sequence>MMTEIVNNQSIPISAGKAFQDGDETARTLDELLIRYLNLLDQYQAVQAELAQQLSSGYLSLAQANSSTQHNIRYGQDYYDARMQALRTVSVKNEAQETSKFKVIKSSEYSGVDVRKSEPEKTRSSLELAGDGNESREEKEKETESRPKTKSNDPLRWFGILVPPALRAAQGHFARAVDASVPEMVNIIREIESLETEIQSVRKAAKTTS</sequence>
<evidence type="ECO:0000313" key="3">
    <source>
        <dbReference type="EMBL" id="KZF19290.1"/>
    </source>
</evidence>
<dbReference type="RefSeq" id="XP_018184845.1">
    <property type="nucleotide sequence ID" value="XM_018336419.1"/>
</dbReference>
<organism evidence="3 4">
    <name type="scientific">Xylona heveae (strain CBS 132557 / TC161)</name>
    <dbReference type="NCBI Taxonomy" id="1328760"/>
    <lineage>
        <taxon>Eukaryota</taxon>
        <taxon>Fungi</taxon>
        <taxon>Dikarya</taxon>
        <taxon>Ascomycota</taxon>
        <taxon>Pezizomycotina</taxon>
        <taxon>Xylonomycetes</taxon>
        <taxon>Xylonales</taxon>
        <taxon>Xylonaceae</taxon>
        <taxon>Xylona</taxon>
    </lineage>
</organism>
<keyword evidence="4" id="KW-1185">Reference proteome</keyword>
<dbReference type="Proteomes" id="UP000076632">
    <property type="component" value="Unassembled WGS sequence"/>
</dbReference>
<dbReference type="PANTHER" id="PTHR31996:SF2">
    <property type="entry name" value="COILED-COIL DOMAIN-CONTAINING PROTEIN 115"/>
    <property type="match status" value="1"/>
</dbReference>
<accession>A0A164ZMT8</accession>